<evidence type="ECO:0000313" key="6">
    <source>
        <dbReference type="EMBL" id="MVX60975.1"/>
    </source>
</evidence>
<dbReference type="Gene3D" id="3.40.228.10">
    <property type="entry name" value="Dimethylsulfoxide Reductase, domain 2"/>
    <property type="match status" value="2"/>
</dbReference>
<dbReference type="Pfam" id="PF01568">
    <property type="entry name" value="Molydop_binding"/>
    <property type="match status" value="1"/>
</dbReference>
<dbReference type="InterPro" id="IPR037949">
    <property type="entry name" value="MopB_CT_Acetylene-hydratase"/>
</dbReference>
<evidence type="ECO:0000313" key="7">
    <source>
        <dbReference type="Proteomes" id="UP000463388"/>
    </source>
</evidence>
<dbReference type="Gene3D" id="3.40.50.740">
    <property type="match status" value="2"/>
</dbReference>
<reference evidence="6 7" key="1">
    <citation type="submission" date="2019-12" db="EMBL/GenBank/DDBJ databases">
        <title>Microbes associate with the intestines of laboratory mice.</title>
        <authorList>
            <person name="Navarre W."/>
            <person name="Wong E."/>
        </authorList>
    </citation>
    <scope>NUCLEOTIDE SEQUENCE [LARGE SCALE GENOMIC DNA]</scope>
    <source>
        <strain evidence="6 7">NM66_B29</strain>
    </source>
</reference>
<keyword evidence="2" id="KW-0479">Metal-binding</keyword>
<dbReference type="InterPro" id="IPR009010">
    <property type="entry name" value="Asp_de-COase-like_dom_sf"/>
</dbReference>
<name>A0A6N8JM33_9ACTN</name>
<dbReference type="CDD" id="cd02781">
    <property type="entry name" value="MopB_CT_Acetylene-hydratase"/>
    <property type="match status" value="1"/>
</dbReference>
<keyword evidence="7" id="KW-1185">Reference proteome</keyword>
<dbReference type="RefSeq" id="WP_160345826.1">
    <property type="nucleotide sequence ID" value="NZ_WSRR01000010.1"/>
</dbReference>
<comment type="caution">
    <text evidence="6">The sequence shown here is derived from an EMBL/GenBank/DDBJ whole genome shotgun (WGS) entry which is preliminary data.</text>
</comment>
<evidence type="ECO:0000256" key="2">
    <source>
        <dbReference type="ARBA" id="ARBA00022723"/>
    </source>
</evidence>
<organism evidence="6 7">
    <name type="scientific">Adlercreutzia mucosicola</name>
    <dbReference type="NCBI Taxonomy" id="580026"/>
    <lineage>
        <taxon>Bacteria</taxon>
        <taxon>Bacillati</taxon>
        <taxon>Actinomycetota</taxon>
        <taxon>Coriobacteriia</taxon>
        <taxon>Eggerthellales</taxon>
        <taxon>Eggerthellaceae</taxon>
        <taxon>Adlercreutzia</taxon>
    </lineage>
</organism>
<dbReference type="Pfam" id="PF00384">
    <property type="entry name" value="Molybdopterin"/>
    <property type="match status" value="1"/>
</dbReference>
<feature type="domain" description="4Fe-4S Mo/W bis-MGD-type" evidence="5">
    <location>
        <begin position="11"/>
        <end position="68"/>
    </location>
</feature>
<comment type="similarity">
    <text evidence="1">Belongs to the prokaryotic molybdopterin-containing oxidoreductase family.</text>
</comment>
<dbReference type="PANTHER" id="PTHR43742:SF6">
    <property type="entry name" value="OXIDOREDUCTASE YYAE-RELATED"/>
    <property type="match status" value="1"/>
</dbReference>
<dbReference type="SMART" id="SM00926">
    <property type="entry name" value="Molybdop_Fe4S4"/>
    <property type="match status" value="1"/>
</dbReference>
<sequence length="778" mass="87258">MDSVIPLPDGGKIVKTNCFECHAKCGVLCEVDKDGELVSVKGNPEDPRSEGRMCGKGLSATRILYDPDRLRWPLRRVGERGEGKWERITWDEALDWLQERVEALTEEYGAETIAYGQGTGRGTNQWTGRAGNAGGRVHHSLSPGNICLVPMMVQAFLQYGMFPTFDGCDFDNADCIVFWGANSVWTEPTYTSGQVGRSRDRGAKLIVIDPFFEHPLAAKADHFVGLRPGSDPYLAMAWLNVIMNEDLYDHEFTQKFTNAPMLLIEGANVPLNGALVEEGGNPQSMLVFDKASGQFVDIHTPGIDEDMNYHGLVQLADGSQAPVTTVWSALKQRVDEWTPEHASEMCWVPAEVIRQSARTYATAPAATINVFQGIEEQTNCKDTLQLVNILIAICGNLEKKGGNLSMPFWNQMGPLTGAEPETQKELRIVNDKASGSVYGISNPTAVFEAMRTGKPYPVRGYIMVQGNPLSWSENTALVKESLLCLDLLVCMDYYMSPTCELADLVLPSTHWTERDYLADEVCSEWVFGQQKAVEPLYERKSDVWFWREFGHRLNPEWWPWETDEELFDWQLEQTHAGVTWEELKGKWIHHVPQMPSRDYREHGFPTPSGRAELYAVVELIMGADPLPAANEPKESVFSTPEIAAEYPLTGITGRRYPIYYHSAYRGIPHLREIVPEPQVIFHRSIAEKLGIDYAEWVWIESPTGRITMKARPTDGLDPRVCVIPHGWWQGCAKLGLPGYPDGMSNANTLTSDRVYNDEFLTPGLRSTLCRIVKKKGGE</sequence>
<keyword evidence="3" id="KW-0408">Iron</keyword>
<dbReference type="Gene3D" id="3.30.2070.10">
    <property type="entry name" value="Formate dehydrogenase/DMSO reductase"/>
    <property type="match status" value="1"/>
</dbReference>
<dbReference type="PROSITE" id="PS51669">
    <property type="entry name" value="4FE4S_MOW_BIS_MGD"/>
    <property type="match status" value="1"/>
</dbReference>
<evidence type="ECO:0000256" key="3">
    <source>
        <dbReference type="ARBA" id="ARBA00023004"/>
    </source>
</evidence>
<dbReference type="SUPFAM" id="SSF50692">
    <property type="entry name" value="ADC-like"/>
    <property type="match status" value="1"/>
</dbReference>
<dbReference type="Gene3D" id="2.40.40.20">
    <property type="match status" value="1"/>
</dbReference>
<dbReference type="InterPro" id="IPR006656">
    <property type="entry name" value="Mopterin_OxRdtase"/>
</dbReference>
<evidence type="ECO:0000259" key="5">
    <source>
        <dbReference type="PROSITE" id="PS51669"/>
    </source>
</evidence>
<dbReference type="InterPro" id="IPR006963">
    <property type="entry name" value="Mopterin_OxRdtase_4Fe-4S_dom"/>
</dbReference>
<dbReference type="GO" id="GO:0043546">
    <property type="term" value="F:molybdopterin cofactor binding"/>
    <property type="evidence" value="ECO:0007669"/>
    <property type="project" value="InterPro"/>
</dbReference>
<evidence type="ECO:0000256" key="1">
    <source>
        <dbReference type="ARBA" id="ARBA00010312"/>
    </source>
</evidence>
<evidence type="ECO:0000256" key="4">
    <source>
        <dbReference type="ARBA" id="ARBA00023014"/>
    </source>
</evidence>
<dbReference type="InterPro" id="IPR050612">
    <property type="entry name" value="Prok_Mopterin_Oxidored"/>
</dbReference>
<dbReference type="GO" id="GO:0046872">
    <property type="term" value="F:metal ion binding"/>
    <property type="evidence" value="ECO:0007669"/>
    <property type="project" value="UniProtKB-KW"/>
</dbReference>
<dbReference type="OrthoDB" id="9801223at2"/>
<dbReference type="GO" id="GO:0016491">
    <property type="term" value="F:oxidoreductase activity"/>
    <property type="evidence" value="ECO:0007669"/>
    <property type="project" value="InterPro"/>
</dbReference>
<dbReference type="GO" id="GO:0018818">
    <property type="term" value="F:acetylene hydratase activity"/>
    <property type="evidence" value="ECO:0007669"/>
    <property type="project" value="InterPro"/>
</dbReference>
<dbReference type="SUPFAM" id="SSF53706">
    <property type="entry name" value="Formate dehydrogenase/DMSO reductase, domains 1-3"/>
    <property type="match status" value="1"/>
</dbReference>
<gene>
    <name evidence="6" type="ORF">GKZ27_05825</name>
</gene>
<dbReference type="Pfam" id="PF04879">
    <property type="entry name" value="Molybdop_Fe4S4"/>
    <property type="match status" value="1"/>
</dbReference>
<dbReference type="EMBL" id="WSRR01000010">
    <property type="protein sequence ID" value="MVX60975.1"/>
    <property type="molecule type" value="Genomic_DNA"/>
</dbReference>
<dbReference type="Gene3D" id="2.20.25.90">
    <property type="entry name" value="ADC-like domains"/>
    <property type="match status" value="1"/>
</dbReference>
<dbReference type="Proteomes" id="UP000463388">
    <property type="component" value="Unassembled WGS sequence"/>
</dbReference>
<accession>A0A6N8JM33</accession>
<proteinExistence type="inferred from homology"/>
<dbReference type="PANTHER" id="PTHR43742">
    <property type="entry name" value="TRIMETHYLAMINE-N-OXIDE REDUCTASE"/>
    <property type="match status" value="1"/>
</dbReference>
<dbReference type="InterPro" id="IPR006657">
    <property type="entry name" value="MoPterin_dinucl-bd_dom"/>
</dbReference>
<protein>
    <submittedName>
        <fullName evidence="6">Molybdopterin-dependent oxidoreductase</fullName>
    </submittedName>
</protein>
<dbReference type="GO" id="GO:0051536">
    <property type="term" value="F:iron-sulfur cluster binding"/>
    <property type="evidence" value="ECO:0007669"/>
    <property type="project" value="UniProtKB-KW"/>
</dbReference>
<keyword evidence="4" id="KW-0411">Iron-sulfur</keyword>
<dbReference type="AlphaFoldDB" id="A0A6N8JM33"/>